<feature type="domain" description="Spore protein YkvP/CgeB glycosyl transferase-like" evidence="1">
    <location>
        <begin position="181"/>
        <end position="318"/>
    </location>
</feature>
<evidence type="ECO:0000313" key="3">
    <source>
        <dbReference type="Proteomes" id="UP000665043"/>
    </source>
</evidence>
<evidence type="ECO:0000259" key="1">
    <source>
        <dbReference type="Pfam" id="PF13524"/>
    </source>
</evidence>
<dbReference type="InterPro" id="IPR055259">
    <property type="entry name" value="YkvP/CgeB_Glyco_trans-like"/>
</dbReference>
<keyword evidence="3" id="KW-1185">Reference proteome</keyword>
<dbReference type="SUPFAM" id="SSF53756">
    <property type="entry name" value="UDP-Glycosyltransferase/glycogen phosphorylase"/>
    <property type="match status" value="1"/>
</dbReference>
<reference evidence="2 3" key="1">
    <citation type="submission" date="2019-12" db="EMBL/GenBank/DDBJ databases">
        <title>The whole genome sequencing of a strain isolated from a Mars analog, Dalangtan Playa.</title>
        <authorList>
            <person name="Huang T."/>
        </authorList>
    </citation>
    <scope>NUCLEOTIDE SEQUENCE [LARGE SCALE GENOMIC DNA]</scope>
    <source>
        <strain evidence="2 3">DP4-553-S</strain>
    </source>
</reference>
<dbReference type="Pfam" id="PF13524">
    <property type="entry name" value="Glyco_trans_1_2"/>
    <property type="match status" value="1"/>
</dbReference>
<accession>A0ABX7VMF1</accession>
<sequence>MEQKLKILILVRRFWMDFPKHRPKIDMLRAIEEFAEVHYWYEDGNIHDILTELQLEPDFIFHYDIAWRNGLAPVITGLADIDIPKACFVIDLHFSKTKRIQYIEKNKVDLIFSVSKNPFLKVFPQYKDKLRWLPWSINPEIIKDWNMEKDIDYLLMGLLYYEDEQNPPKQVAEKGRYAFREAVLNTMKDVPGFVFHPHPGHKVPYSEEMYVNEKYARELNRAKIFFTCGSRNSSGAFAVLKYFEALGCKTLLLAEPNQEITELGFQDGVHYVACNTKEIYEKAVYYLNNEEQRNQIAQNGYDFIHQNHTNEMRAKHFLTYLTEYLNKR</sequence>
<evidence type="ECO:0000313" key="2">
    <source>
        <dbReference type="EMBL" id="QTM97941.1"/>
    </source>
</evidence>
<dbReference type="EMBL" id="CP046956">
    <property type="protein sequence ID" value="QTM97941.1"/>
    <property type="molecule type" value="Genomic_DNA"/>
</dbReference>
<name>A0ABX7VMF1_9BACI</name>
<protein>
    <submittedName>
        <fullName evidence="2">Glycosyltransferase</fullName>
    </submittedName>
</protein>
<dbReference type="Proteomes" id="UP000665043">
    <property type="component" value="Chromosome"/>
</dbReference>
<organism evidence="2 3">
    <name type="scientific">Sediminibacillus dalangtanensis</name>
    <dbReference type="NCBI Taxonomy" id="2729421"/>
    <lineage>
        <taxon>Bacteria</taxon>
        <taxon>Bacillati</taxon>
        <taxon>Bacillota</taxon>
        <taxon>Bacilli</taxon>
        <taxon>Bacillales</taxon>
        <taxon>Bacillaceae</taxon>
        <taxon>Sediminibacillus</taxon>
    </lineage>
</organism>
<gene>
    <name evidence="2" type="ORF">ERJ70_00530</name>
</gene>
<proteinExistence type="predicted"/>
<dbReference type="RefSeq" id="WP_209366466.1">
    <property type="nucleotide sequence ID" value="NZ_CP046956.1"/>
</dbReference>